<sequence length="107" mass="12068">MSYHDSSVVRKVAESIDSPSSSGVRHEGDEIPSSVDLHRARLLRIAQEEAQLVSQGCPWYEVKASTLRESEMRSIKERAGISEPYEVIIPRVEARAHRPPRVFTLVI</sequence>
<organism evidence="2 3">
    <name type="scientific">Dorcoceras hygrometricum</name>
    <dbReference type="NCBI Taxonomy" id="472368"/>
    <lineage>
        <taxon>Eukaryota</taxon>
        <taxon>Viridiplantae</taxon>
        <taxon>Streptophyta</taxon>
        <taxon>Embryophyta</taxon>
        <taxon>Tracheophyta</taxon>
        <taxon>Spermatophyta</taxon>
        <taxon>Magnoliopsida</taxon>
        <taxon>eudicotyledons</taxon>
        <taxon>Gunneridae</taxon>
        <taxon>Pentapetalae</taxon>
        <taxon>asterids</taxon>
        <taxon>lamiids</taxon>
        <taxon>Lamiales</taxon>
        <taxon>Gesneriaceae</taxon>
        <taxon>Didymocarpoideae</taxon>
        <taxon>Trichosporeae</taxon>
        <taxon>Loxocarpinae</taxon>
        <taxon>Dorcoceras</taxon>
    </lineage>
</organism>
<dbReference type="AlphaFoldDB" id="A0A2Z7DEE6"/>
<name>A0A2Z7DEE6_9LAMI</name>
<protein>
    <submittedName>
        <fullName evidence="2">Uncharacterized protein</fullName>
    </submittedName>
</protein>
<feature type="region of interest" description="Disordered" evidence="1">
    <location>
        <begin position="1"/>
        <end position="32"/>
    </location>
</feature>
<proteinExistence type="predicted"/>
<evidence type="ECO:0000313" key="3">
    <source>
        <dbReference type="Proteomes" id="UP000250235"/>
    </source>
</evidence>
<evidence type="ECO:0000313" key="2">
    <source>
        <dbReference type="EMBL" id="KZV58200.1"/>
    </source>
</evidence>
<dbReference type="Proteomes" id="UP000250235">
    <property type="component" value="Unassembled WGS sequence"/>
</dbReference>
<gene>
    <name evidence="2" type="ORF">F511_35412</name>
</gene>
<accession>A0A2Z7DEE6</accession>
<keyword evidence="3" id="KW-1185">Reference proteome</keyword>
<dbReference type="EMBL" id="KQ986817">
    <property type="protein sequence ID" value="KZV58200.1"/>
    <property type="molecule type" value="Genomic_DNA"/>
</dbReference>
<evidence type="ECO:0000256" key="1">
    <source>
        <dbReference type="SAM" id="MobiDB-lite"/>
    </source>
</evidence>
<dbReference type="OrthoDB" id="1839207at2759"/>
<reference evidence="2 3" key="1">
    <citation type="journal article" date="2015" name="Proc. Natl. Acad. Sci. U.S.A.">
        <title>The resurrection genome of Boea hygrometrica: A blueprint for survival of dehydration.</title>
        <authorList>
            <person name="Xiao L."/>
            <person name="Yang G."/>
            <person name="Zhang L."/>
            <person name="Yang X."/>
            <person name="Zhao S."/>
            <person name="Ji Z."/>
            <person name="Zhou Q."/>
            <person name="Hu M."/>
            <person name="Wang Y."/>
            <person name="Chen M."/>
            <person name="Xu Y."/>
            <person name="Jin H."/>
            <person name="Xiao X."/>
            <person name="Hu G."/>
            <person name="Bao F."/>
            <person name="Hu Y."/>
            <person name="Wan P."/>
            <person name="Li L."/>
            <person name="Deng X."/>
            <person name="Kuang T."/>
            <person name="Xiang C."/>
            <person name="Zhu J.K."/>
            <person name="Oliver M.J."/>
            <person name="He Y."/>
        </authorList>
    </citation>
    <scope>NUCLEOTIDE SEQUENCE [LARGE SCALE GENOMIC DNA]</scope>
    <source>
        <strain evidence="3">cv. XS01</strain>
    </source>
</reference>